<evidence type="ECO:0000256" key="5">
    <source>
        <dbReference type="ARBA" id="ARBA00033740"/>
    </source>
</evidence>
<sequence>MSSPKLTKQLPEVATKVKGLLDYTMRGGKRGRGLSVSFGYQMMEDPKYLTEEKMHTARFLGWCLEILQAHLLSVDDILDASTTRRGLTCWYLRPEVGTSATNDCMLIYLCLMEVLQNNFDKEPFCLDLIRIIHDTAMYTSIGQYLDYTSGYSKEKNNFEEFTMDRFNAISIQKTAYYSFRLPLLVSLLLVKNGKQKDLTEQIKICFEFGKLLQYQNDYKDVYWNTATAGKEGTDIQECKLSWIALTALERCNEAQRSIFKEYYGSKNPEHIKRIKQLYDEMKMDEMYNDFERSFYENLKRRIYALPTEGEIQYFLEILEACRQRAY</sequence>
<comment type="caution">
    <text evidence="7">The sequence shown here is derived from an EMBL/GenBank/DDBJ whole genome shotgun (WGS) entry which is preliminary data.</text>
</comment>
<dbReference type="EMBL" id="NWSH01001773">
    <property type="protein sequence ID" value="PCG70185.1"/>
    <property type="molecule type" value="Genomic_DNA"/>
</dbReference>
<evidence type="ECO:0000256" key="1">
    <source>
        <dbReference type="ARBA" id="ARBA00001946"/>
    </source>
</evidence>
<evidence type="ECO:0008006" key="8">
    <source>
        <dbReference type="Google" id="ProtNLM"/>
    </source>
</evidence>
<dbReference type="InterPro" id="IPR000092">
    <property type="entry name" value="Polyprenyl_synt"/>
</dbReference>
<comment type="similarity">
    <text evidence="6">Belongs to the FPP/GGPP synthase family.</text>
</comment>
<accession>A0A2A4JDM5</accession>
<name>A0A2A4JDM5_HELVI</name>
<dbReference type="SFLD" id="SFLDS00005">
    <property type="entry name" value="Isoprenoid_Synthase_Type_I"/>
    <property type="match status" value="1"/>
</dbReference>
<organism evidence="7">
    <name type="scientific">Heliothis virescens</name>
    <name type="common">Tobacco budworm moth</name>
    <dbReference type="NCBI Taxonomy" id="7102"/>
    <lineage>
        <taxon>Eukaryota</taxon>
        <taxon>Metazoa</taxon>
        <taxon>Ecdysozoa</taxon>
        <taxon>Arthropoda</taxon>
        <taxon>Hexapoda</taxon>
        <taxon>Insecta</taxon>
        <taxon>Pterygota</taxon>
        <taxon>Neoptera</taxon>
        <taxon>Endopterygota</taxon>
        <taxon>Lepidoptera</taxon>
        <taxon>Glossata</taxon>
        <taxon>Ditrysia</taxon>
        <taxon>Noctuoidea</taxon>
        <taxon>Noctuidae</taxon>
        <taxon>Heliothinae</taxon>
        <taxon>Heliothis</taxon>
    </lineage>
</organism>
<dbReference type="InterPro" id="IPR039702">
    <property type="entry name" value="FPS1-like"/>
</dbReference>
<comment type="cofactor">
    <cofactor evidence="1">
        <name>Mg(2+)</name>
        <dbReference type="ChEBI" id="CHEBI:18420"/>
    </cofactor>
</comment>
<keyword evidence="4" id="KW-0460">Magnesium</keyword>
<dbReference type="InterPro" id="IPR008949">
    <property type="entry name" value="Isoprenoid_synthase_dom_sf"/>
</dbReference>
<dbReference type="Pfam" id="PF00348">
    <property type="entry name" value="polyprenyl_synt"/>
    <property type="match status" value="1"/>
</dbReference>
<proteinExistence type="inferred from homology"/>
<evidence type="ECO:0000313" key="7">
    <source>
        <dbReference type="EMBL" id="PCG70185.1"/>
    </source>
</evidence>
<dbReference type="GO" id="GO:0004337">
    <property type="term" value="F:(2E,6E)-farnesyl diphosphate synthase activity"/>
    <property type="evidence" value="ECO:0007669"/>
    <property type="project" value="TreeGrafter"/>
</dbReference>
<dbReference type="PANTHER" id="PTHR11525">
    <property type="entry name" value="FARNESYL-PYROPHOSPHATE SYNTHETASE"/>
    <property type="match status" value="1"/>
</dbReference>
<gene>
    <name evidence="7" type="ORF">B5V51_3274</name>
</gene>
<evidence type="ECO:0000256" key="6">
    <source>
        <dbReference type="RuleBase" id="RU004466"/>
    </source>
</evidence>
<protein>
    <recommendedName>
        <fullName evidence="8">Farnesyl diphosphate synthase</fullName>
    </recommendedName>
</protein>
<dbReference type="STRING" id="7102.A0A2A4JDM5"/>
<comment type="pathway">
    <text evidence="5">Pheromone biosynthesis.</text>
</comment>
<dbReference type="GO" id="GO:0005737">
    <property type="term" value="C:cytoplasm"/>
    <property type="evidence" value="ECO:0007669"/>
    <property type="project" value="TreeGrafter"/>
</dbReference>
<keyword evidence="3" id="KW-0479">Metal-binding</keyword>
<keyword evidence="2 6" id="KW-0808">Transferase</keyword>
<dbReference type="PANTHER" id="PTHR11525:SF0">
    <property type="entry name" value="FARNESYL PYROPHOSPHATE SYNTHASE"/>
    <property type="match status" value="1"/>
</dbReference>
<dbReference type="AlphaFoldDB" id="A0A2A4JDM5"/>
<dbReference type="GO" id="GO:0004161">
    <property type="term" value="F:dimethylallyltranstransferase activity"/>
    <property type="evidence" value="ECO:0007669"/>
    <property type="project" value="TreeGrafter"/>
</dbReference>
<dbReference type="GO" id="GO:0045337">
    <property type="term" value="P:farnesyl diphosphate biosynthetic process"/>
    <property type="evidence" value="ECO:0007669"/>
    <property type="project" value="TreeGrafter"/>
</dbReference>
<evidence type="ECO:0000256" key="3">
    <source>
        <dbReference type="ARBA" id="ARBA00022723"/>
    </source>
</evidence>
<dbReference type="SUPFAM" id="SSF48576">
    <property type="entry name" value="Terpenoid synthases"/>
    <property type="match status" value="1"/>
</dbReference>
<dbReference type="GO" id="GO:0042811">
    <property type="term" value="P:pheromone biosynthetic process"/>
    <property type="evidence" value="ECO:0007669"/>
    <property type="project" value="UniProtKB-ARBA"/>
</dbReference>
<evidence type="ECO:0000256" key="2">
    <source>
        <dbReference type="ARBA" id="ARBA00022679"/>
    </source>
</evidence>
<reference evidence="7" key="1">
    <citation type="submission" date="2017-09" db="EMBL/GenBank/DDBJ databases">
        <title>Contemporary evolution of a Lepidopteran species, Heliothis virescens, in response to modern agricultural practices.</title>
        <authorList>
            <person name="Fritz M.L."/>
            <person name="Deyonke A.M."/>
            <person name="Papanicolaou A."/>
            <person name="Micinski S."/>
            <person name="Westbrook J."/>
            <person name="Gould F."/>
        </authorList>
    </citation>
    <scope>NUCLEOTIDE SEQUENCE [LARGE SCALE GENOMIC DNA]</scope>
    <source>
        <strain evidence="7">HvINT-</strain>
        <tissue evidence="7">Whole body</tissue>
    </source>
</reference>
<evidence type="ECO:0000256" key="4">
    <source>
        <dbReference type="ARBA" id="ARBA00022842"/>
    </source>
</evidence>
<dbReference type="Gene3D" id="1.10.600.10">
    <property type="entry name" value="Farnesyl Diphosphate Synthase"/>
    <property type="match status" value="1"/>
</dbReference>
<dbReference type="GO" id="GO:0046872">
    <property type="term" value="F:metal ion binding"/>
    <property type="evidence" value="ECO:0007669"/>
    <property type="project" value="UniProtKB-KW"/>
</dbReference>